<evidence type="ECO:0000313" key="4">
    <source>
        <dbReference type="Proteomes" id="UP000243924"/>
    </source>
</evidence>
<organism evidence="3 4">
    <name type="scientific">Halopseudomonas salegens</name>
    <dbReference type="NCBI Taxonomy" id="1434072"/>
    <lineage>
        <taxon>Bacteria</taxon>
        <taxon>Pseudomonadati</taxon>
        <taxon>Pseudomonadota</taxon>
        <taxon>Gammaproteobacteria</taxon>
        <taxon>Pseudomonadales</taxon>
        <taxon>Pseudomonadaceae</taxon>
        <taxon>Halopseudomonas</taxon>
    </lineage>
</organism>
<gene>
    <name evidence="3" type="ORF">SAMN05216210_1996</name>
</gene>
<keyword evidence="4" id="KW-1185">Reference proteome</keyword>
<keyword evidence="2" id="KW-0472">Membrane</keyword>
<keyword evidence="2" id="KW-0812">Transmembrane</keyword>
<feature type="transmembrane region" description="Helical" evidence="2">
    <location>
        <begin position="214"/>
        <end position="241"/>
    </location>
</feature>
<protein>
    <submittedName>
        <fullName evidence="3">Uncharacterized protein</fullName>
    </submittedName>
</protein>
<evidence type="ECO:0000256" key="1">
    <source>
        <dbReference type="SAM" id="MobiDB-lite"/>
    </source>
</evidence>
<dbReference type="Proteomes" id="UP000243924">
    <property type="component" value="Chromosome I"/>
</dbReference>
<accession>A0A1H2G2M6</accession>
<evidence type="ECO:0000256" key="2">
    <source>
        <dbReference type="SAM" id="Phobius"/>
    </source>
</evidence>
<dbReference type="RefSeq" id="WP_197674992.1">
    <property type="nucleotide sequence ID" value="NZ_LT629787.1"/>
</dbReference>
<feature type="transmembrane region" description="Helical" evidence="2">
    <location>
        <begin position="60"/>
        <end position="79"/>
    </location>
</feature>
<name>A0A1H2G2M6_9GAMM</name>
<feature type="transmembrane region" description="Helical" evidence="2">
    <location>
        <begin position="20"/>
        <end position="48"/>
    </location>
</feature>
<evidence type="ECO:0000313" key="3">
    <source>
        <dbReference type="EMBL" id="SDU13893.1"/>
    </source>
</evidence>
<dbReference type="STRING" id="1434072.SAMN05216210_1996"/>
<dbReference type="EMBL" id="LT629787">
    <property type="protein sequence ID" value="SDU13893.1"/>
    <property type="molecule type" value="Genomic_DNA"/>
</dbReference>
<keyword evidence="2" id="KW-1133">Transmembrane helix</keyword>
<feature type="transmembrane region" description="Helical" evidence="2">
    <location>
        <begin position="247"/>
        <end position="266"/>
    </location>
</feature>
<feature type="region of interest" description="Disordered" evidence="1">
    <location>
        <begin position="314"/>
        <end position="339"/>
    </location>
</feature>
<sequence length="339" mass="36606">MWDFEPGRALGLMFKTMPFILFRLGIYLGAALAYMVMTGVGAGVGYGIGSLGSEGFRAGSTFWGGLIGFGIVGAVMYWLREYLLYVVKAGHLAVLVELMEGKELPAGKGQINYASTVVKERFAQASVLFAVDQLIKGVLRAIVGLTRSVFRMLPIPGGQNLLRILQAFLKVAVGFIDEVILAYCIKTRSTNAWASSREALVLYGQNYKSMLKNAAWITLMIYLLYFLVFLVMLAPAALIAYLMPGGWSAAGVVFAFLLAWSIKAGVLEPFAITCLMQAYFKAIEGQEPNPEWDAKLDGMSAKFRKLKDKAGESLGKATGTATQPAPEPAVTAGDPPPGN</sequence>
<dbReference type="AlphaFoldDB" id="A0A1H2G2M6"/>
<reference evidence="4" key="1">
    <citation type="submission" date="2016-10" db="EMBL/GenBank/DDBJ databases">
        <authorList>
            <person name="Varghese N."/>
            <person name="Submissions S."/>
        </authorList>
    </citation>
    <scope>NUCLEOTIDE SEQUENCE [LARGE SCALE GENOMIC DNA]</scope>
    <source>
        <strain evidence="4">CECT 8338</strain>
    </source>
</reference>
<proteinExistence type="predicted"/>